<feature type="compositionally biased region" description="Polar residues" evidence="1">
    <location>
        <begin position="330"/>
        <end position="344"/>
    </location>
</feature>
<evidence type="ECO:0000313" key="3">
    <source>
        <dbReference type="Proteomes" id="UP000245942"/>
    </source>
</evidence>
<accession>A0A316UD05</accession>
<feature type="region of interest" description="Disordered" evidence="1">
    <location>
        <begin position="480"/>
        <end position="544"/>
    </location>
</feature>
<dbReference type="GO" id="GO:0005789">
    <property type="term" value="C:endoplasmic reticulum membrane"/>
    <property type="evidence" value="ECO:0007669"/>
    <property type="project" value="InterPro"/>
</dbReference>
<evidence type="ECO:0000256" key="1">
    <source>
        <dbReference type="SAM" id="MobiDB-lite"/>
    </source>
</evidence>
<feature type="compositionally biased region" description="Polar residues" evidence="1">
    <location>
        <begin position="627"/>
        <end position="648"/>
    </location>
</feature>
<dbReference type="PANTHER" id="PTHR28147:SF1">
    <property type="entry name" value="N-GLYCOSYLATION PROTEIN EOS1"/>
    <property type="match status" value="1"/>
</dbReference>
<feature type="region of interest" description="Disordered" evidence="1">
    <location>
        <begin position="65"/>
        <end position="273"/>
    </location>
</feature>
<feature type="region of interest" description="Disordered" evidence="1">
    <location>
        <begin position="830"/>
        <end position="957"/>
    </location>
</feature>
<proteinExistence type="predicted"/>
<dbReference type="RefSeq" id="XP_025348085.1">
    <property type="nucleotide sequence ID" value="XM_025491135.1"/>
</dbReference>
<feature type="compositionally biased region" description="Low complexity" evidence="1">
    <location>
        <begin position="198"/>
        <end position="216"/>
    </location>
</feature>
<feature type="region of interest" description="Disordered" evidence="1">
    <location>
        <begin position="578"/>
        <end position="650"/>
    </location>
</feature>
<feature type="compositionally biased region" description="Low complexity" evidence="1">
    <location>
        <begin position="876"/>
        <end position="885"/>
    </location>
</feature>
<dbReference type="OrthoDB" id="2139606at2759"/>
<feature type="region of interest" description="Disordered" evidence="1">
    <location>
        <begin position="1074"/>
        <end position="1122"/>
    </location>
</feature>
<dbReference type="GeneID" id="37012869"/>
<dbReference type="Proteomes" id="UP000245942">
    <property type="component" value="Unassembled WGS sequence"/>
</dbReference>
<gene>
    <name evidence="2" type="ORF">BCV69DRAFT_277079</name>
</gene>
<feature type="compositionally biased region" description="Gly residues" evidence="1">
    <location>
        <begin position="985"/>
        <end position="994"/>
    </location>
</feature>
<feature type="region of interest" description="Disordered" evidence="1">
    <location>
        <begin position="446"/>
        <end position="465"/>
    </location>
</feature>
<feature type="compositionally biased region" description="Polar residues" evidence="1">
    <location>
        <begin position="255"/>
        <end position="267"/>
    </location>
</feature>
<feature type="region of interest" description="Disordered" evidence="1">
    <location>
        <begin position="1"/>
        <end position="43"/>
    </location>
</feature>
<feature type="compositionally biased region" description="Low complexity" evidence="1">
    <location>
        <begin position="938"/>
        <end position="947"/>
    </location>
</feature>
<feature type="region of interest" description="Disordered" evidence="1">
    <location>
        <begin position="982"/>
        <end position="1009"/>
    </location>
</feature>
<dbReference type="EMBL" id="KZ819326">
    <property type="protein sequence ID" value="PWN20925.1"/>
    <property type="molecule type" value="Genomic_DNA"/>
</dbReference>
<dbReference type="AlphaFoldDB" id="A0A316UD05"/>
<evidence type="ECO:0008006" key="4">
    <source>
        <dbReference type="Google" id="ProtNLM"/>
    </source>
</evidence>
<dbReference type="STRING" id="1684307.A0A316UD05"/>
<feature type="compositionally biased region" description="Low complexity" evidence="1">
    <location>
        <begin position="107"/>
        <end position="126"/>
    </location>
</feature>
<sequence length="1160" mass="122986">MVATGTVGPHRPRPHARSSSHGSSSSAAGPSYSRSAPVSPSTSFASLTALRNSLAMRSGDLGLEESAHTFPVDEETSNDQRSSNASMPSTSNTAARTSMSTAPQNNLRGSFSLSRSSSAQAASSSGPVPPPLSMHNLPPPRMSLSAHPDRRISPFHEGRGMSFTPAASPPLNLSPTVPMGYFEQDMQSSSRRTLPPGGSNRPRSANPSRSSSPNGSVLSFGRSDHSRRQQSNRPRSRTISDATAGVMPMRRINSRQRQLSAEQSSGNVAPPAEAINIRMPRIYRRASSAAGSSGGFPESDASDTGEEGDADDVPQRPVRVRPARTRSSSQVSSTGLSESYSHSGYRNRAEVGYPAMSTRRPGFATTGGGSSPRGSWYSRSPTIEFSSGNHSAGNGGGSSFLDLASAGIDDFSTAAGQLWQLHQAALGYSTMAGLGVDMLADHSHASPNAHADAMAPPPPYQANDDVDHIQMTRHLVNQLEREQAEASLGRRLGDSQDGTPQGWGTPATERDGESGAQGGEGLSFRSMPHRRREDRRVSNGSAVPARQASLVASAASPAQPNGSLALSATSDVLANAAVDAGDPQSPDVPDASPPAWQPKSDTEGDTDTNEGDRRAIGEPADGALTSPDASSQVFANQRSPQDRNQPLLRQSLRGRLAACPLVRQMAEEEDYSGPSPWVLRYLLHPLRLLAAVPGCVGTFWLIRNAVVHMQTSGSLFVRGPLDVDQPHMSNPWRMTRALDFLLASLWAISTAYHALSLTTLLLRRWLIYYSLLPSLIRLLALQAICWPLVRMTIFIAGPDRPIEAWVVIASTTAFSDVVARWVTSNIADAPTKRTVQRRSQPPTTTNGGRVGRRSRSRSGVGAGNTTTSLPAGQENGAPTTTSSRSSSRERGAERPSQQRRRQPNSSTATFSSSHSASSVGRARTGQRFWRAVMGAPIDSSTSDSDGSAKSDDDEDEVRALHASALDAAANRPSRLASLFFRGGRGRTAGTGGTTEGTATETDDFDRDHQGHTVLTETDLEFEGEGETTDAGATTTALLDEDDEAETAEEALHRLRVALRRRRRHRMRLKLAALQGGLSPGSGSGGGGGGGGASYRSNSSVPSLWSTRATETAASGGADGAGGVKVRSRRVFHWEVAMKRNVAPIGVLAYLTLWGMLIGAQ</sequence>
<dbReference type="GO" id="GO:0034599">
    <property type="term" value="P:cellular response to oxidative stress"/>
    <property type="evidence" value="ECO:0007669"/>
    <property type="project" value="InterPro"/>
</dbReference>
<feature type="compositionally biased region" description="Pro residues" evidence="1">
    <location>
        <begin position="127"/>
        <end position="141"/>
    </location>
</feature>
<feature type="compositionally biased region" description="Low complexity" evidence="1">
    <location>
        <begin position="903"/>
        <end position="918"/>
    </location>
</feature>
<feature type="compositionally biased region" description="Low complexity" evidence="1">
    <location>
        <begin position="19"/>
        <end position="37"/>
    </location>
</feature>
<organism evidence="2 3">
    <name type="scientific">Pseudomicrostroma glucosiphilum</name>
    <dbReference type="NCBI Taxonomy" id="1684307"/>
    <lineage>
        <taxon>Eukaryota</taxon>
        <taxon>Fungi</taxon>
        <taxon>Dikarya</taxon>
        <taxon>Basidiomycota</taxon>
        <taxon>Ustilaginomycotina</taxon>
        <taxon>Exobasidiomycetes</taxon>
        <taxon>Microstromatales</taxon>
        <taxon>Microstromatales incertae sedis</taxon>
        <taxon>Pseudomicrostroma</taxon>
    </lineage>
</organism>
<feature type="compositionally biased region" description="Acidic residues" evidence="1">
    <location>
        <begin position="300"/>
        <end position="312"/>
    </location>
</feature>
<dbReference type="GO" id="GO:0006487">
    <property type="term" value="P:protein N-linked glycosylation"/>
    <property type="evidence" value="ECO:0007669"/>
    <property type="project" value="TreeGrafter"/>
</dbReference>
<reference evidence="2 3" key="1">
    <citation type="journal article" date="2018" name="Mol. Biol. Evol.">
        <title>Broad Genomic Sampling Reveals a Smut Pathogenic Ancestry of the Fungal Clade Ustilaginomycotina.</title>
        <authorList>
            <person name="Kijpornyongpan T."/>
            <person name="Mondo S.J."/>
            <person name="Barry K."/>
            <person name="Sandor L."/>
            <person name="Lee J."/>
            <person name="Lipzen A."/>
            <person name="Pangilinan J."/>
            <person name="LaButti K."/>
            <person name="Hainaut M."/>
            <person name="Henrissat B."/>
            <person name="Grigoriev I.V."/>
            <person name="Spatafora J.W."/>
            <person name="Aime M.C."/>
        </authorList>
    </citation>
    <scope>NUCLEOTIDE SEQUENCE [LARGE SCALE GENOMIC DNA]</scope>
    <source>
        <strain evidence="2 3">MCA 4718</strain>
    </source>
</reference>
<dbReference type="Pfam" id="PF12326">
    <property type="entry name" value="EOS1"/>
    <property type="match status" value="1"/>
</dbReference>
<protein>
    <recommendedName>
        <fullName evidence="4">Myp1 protein</fullName>
    </recommendedName>
</protein>
<dbReference type="InterPro" id="IPR021100">
    <property type="entry name" value="N-glycosylation_EOS1"/>
</dbReference>
<feature type="compositionally biased region" description="Gly residues" evidence="1">
    <location>
        <begin position="1077"/>
        <end position="1092"/>
    </location>
</feature>
<dbReference type="PANTHER" id="PTHR28147">
    <property type="entry name" value="N-GLYCOSYLATION PROTEIN EOS1"/>
    <property type="match status" value="1"/>
</dbReference>
<name>A0A316UD05_9BASI</name>
<feature type="compositionally biased region" description="Basic and acidic residues" evidence="1">
    <location>
        <begin position="147"/>
        <end position="159"/>
    </location>
</feature>
<feature type="region of interest" description="Disordered" evidence="1">
    <location>
        <begin position="286"/>
        <end position="382"/>
    </location>
</feature>
<feature type="compositionally biased region" description="Polar residues" evidence="1">
    <location>
        <begin position="79"/>
        <end position="106"/>
    </location>
</feature>
<feature type="compositionally biased region" description="Polar residues" evidence="1">
    <location>
        <begin position="837"/>
        <end position="846"/>
    </location>
</feature>
<evidence type="ECO:0000313" key="2">
    <source>
        <dbReference type="EMBL" id="PWN20925.1"/>
    </source>
</evidence>
<keyword evidence="3" id="KW-1185">Reference proteome</keyword>